<gene>
    <name evidence="8" type="ORF">C3E79_11020</name>
</gene>
<dbReference type="AlphaFoldDB" id="A0A2S0WGM9"/>
<evidence type="ECO:0000256" key="6">
    <source>
        <dbReference type="ARBA" id="ARBA00040529"/>
    </source>
</evidence>
<dbReference type="EMBL" id="CP026948">
    <property type="protein sequence ID" value="AWB84935.1"/>
    <property type="molecule type" value="Genomic_DNA"/>
</dbReference>
<protein>
    <recommendedName>
        <fullName evidence="6">Probable acetyl-CoA acetyltransferase</fullName>
        <ecNumber evidence="2">2.3.1.9</ecNumber>
    </recommendedName>
    <alternativeName>
        <fullName evidence="5">Acetoacetyl-CoA thiolase</fullName>
    </alternativeName>
</protein>
<dbReference type="GO" id="GO:0006635">
    <property type="term" value="P:fatty acid beta-oxidation"/>
    <property type="evidence" value="ECO:0007669"/>
    <property type="project" value="TreeGrafter"/>
</dbReference>
<dbReference type="InterPro" id="IPR016039">
    <property type="entry name" value="Thiolase-like"/>
</dbReference>
<evidence type="ECO:0000256" key="7">
    <source>
        <dbReference type="RuleBase" id="RU003557"/>
    </source>
</evidence>
<dbReference type="PROSITE" id="PS00098">
    <property type="entry name" value="THIOLASE_1"/>
    <property type="match status" value="1"/>
</dbReference>
<dbReference type="EC" id="2.3.1.9" evidence="2"/>
<keyword evidence="3 7" id="KW-0808">Transferase</keyword>
<dbReference type="PANTHER" id="PTHR18919">
    <property type="entry name" value="ACETYL-COA C-ACYLTRANSFERASE"/>
    <property type="match status" value="1"/>
</dbReference>
<accession>A0A2S0WGM9</accession>
<dbReference type="InterPro" id="IPR020616">
    <property type="entry name" value="Thiolase_N"/>
</dbReference>
<evidence type="ECO:0000256" key="4">
    <source>
        <dbReference type="ARBA" id="ARBA00023315"/>
    </source>
</evidence>
<evidence type="ECO:0000313" key="9">
    <source>
        <dbReference type="Proteomes" id="UP000244754"/>
    </source>
</evidence>
<dbReference type="Pfam" id="PF00108">
    <property type="entry name" value="Thiolase_N"/>
    <property type="match status" value="1"/>
</dbReference>
<proteinExistence type="inferred from homology"/>
<dbReference type="RefSeq" id="WP_108404943.1">
    <property type="nucleotide sequence ID" value="NZ_CP026948.1"/>
</dbReference>
<dbReference type="PROSITE" id="PS00737">
    <property type="entry name" value="THIOLASE_2"/>
    <property type="match status" value="1"/>
</dbReference>
<evidence type="ECO:0000256" key="2">
    <source>
        <dbReference type="ARBA" id="ARBA00012705"/>
    </source>
</evidence>
<dbReference type="OrthoDB" id="4475716at2"/>
<keyword evidence="9" id="KW-1185">Reference proteome</keyword>
<dbReference type="Gene3D" id="3.40.47.10">
    <property type="match status" value="2"/>
</dbReference>
<dbReference type="PIRSF" id="PIRSF000429">
    <property type="entry name" value="Ac-CoA_Ac_transf"/>
    <property type="match status" value="1"/>
</dbReference>
<dbReference type="NCBIfam" id="TIGR01930">
    <property type="entry name" value="AcCoA-C-Actrans"/>
    <property type="match status" value="1"/>
</dbReference>
<evidence type="ECO:0000256" key="5">
    <source>
        <dbReference type="ARBA" id="ARBA00030755"/>
    </source>
</evidence>
<name>A0A2S0WGM9_9CORY</name>
<keyword evidence="4 7" id="KW-0012">Acyltransferase</keyword>
<comment type="similarity">
    <text evidence="1 7">Belongs to the thiolase-like superfamily. Thiolase family.</text>
</comment>
<dbReference type="KEGG" id="clia:C3E79_11020"/>
<dbReference type="Pfam" id="PF02803">
    <property type="entry name" value="Thiolase_C"/>
    <property type="match status" value="1"/>
</dbReference>
<dbReference type="InterPro" id="IPR020613">
    <property type="entry name" value="Thiolase_CS"/>
</dbReference>
<evidence type="ECO:0000313" key="8">
    <source>
        <dbReference type="EMBL" id="AWB84935.1"/>
    </source>
</evidence>
<sequence>MDTAYILSSARTAIGSFMGSLSAHTPTELGIATAEAAIERAGVDPEVIDTAVYGNVINTETNDAYLARAIALGAGMGESSTANNINRLCGSGVQSIISGAHMIREGDAAVALVGGAEVMSRAPYSLPRMRAGQKMGDGRVVDWLGILSDPFGNGHMGNTAEEIARRQGYTREQVDEYALDSHTKALAAIKAGAFDEQIVPVEVRRGKETVKFCVDEHPRETTLEKLGSLRPAFQEGGLVTAGNASGINDGAASLVLAGEGAVDEHDLSPVARILGWGISGCDPSVMGLGPVAAVPKALAKAGVDISDIDLIESNEAFAAQAMAVSDQLGFDPAKTNIHGGAVALGHPVGATGAILTTKLLHQLHDNDVRYGLVTLCIGGGQGIALVIESLR</sequence>
<dbReference type="InterPro" id="IPR020615">
    <property type="entry name" value="Thiolase_acyl_enz_int_AS"/>
</dbReference>
<reference evidence="9" key="1">
    <citation type="submission" date="2018-01" db="EMBL/GenBank/DDBJ databases">
        <authorList>
            <person name="Li J."/>
        </authorList>
    </citation>
    <scope>NUCLEOTIDE SEQUENCE [LARGE SCALE GENOMIC DNA]</scope>
    <source>
        <strain evidence="9">2184</strain>
    </source>
</reference>
<dbReference type="CDD" id="cd00751">
    <property type="entry name" value="thiolase"/>
    <property type="match status" value="1"/>
</dbReference>
<dbReference type="SUPFAM" id="SSF53901">
    <property type="entry name" value="Thiolase-like"/>
    <property type="match status" value="2"/>
</dbReference>
<dbReference type="InterPro" id="IPR020617">
    <property type="entry name" value="Thiolase_C"/>
</dbReference>
<dbReference type="Proteomes" id="UP000244754">
    <property type="component" value="Chromosome"/>
</dbReference>
<dbReference type="PANTHER" id="PTHR18919:SF107">
    <property type="entry name" value="ACETYL-COA ACETYLTRANSFERASE, CYTOSOLIC"/>
    <property type="match status" value="1"/>
</dbReference>
<dbReference type="GO" id="GO:0003985">
    <property type="term" value="F:acetyl-CoA C-acetyltransferase activity"/>
    <property type="evidence" value="ECO:0007669"/>
    <property type="project" value="UniProtKB-EC"/>
</dbReference>
<dbReference type="InterPro" id="IPR020610">
    <property type="entry name" value="Thiolase_AS"/>
</dbReference>
<dbReference type="InterPro" id="IPR002155">
    <property type="entry name" value="Thiolase"/>
</dbReference>
<dbReference type="FunFam" id="3.40.47.10:FF:000010">
    <property type="entry name" value="Acetyl-CoA acetyltransferase (Thiolase)"/>
    <property type="match status" value="1"/>
</dbReference>
<dbReference type="PROSITE" id="PS00099">
    <property type="entry name" value="THIOLASE_3"/>
    <property type="match status" value="1"/>
</dbReference>
<organism evidence="8 9">
    <name type="scientific">Corynebacterium liangguodongii</name>
    <dbReference type="NCBI Taxonomy" id="2079535"/>
    <lineage>
        <taxon>Bacteria</taxon>
        <taxon>Bacillati</taxon>
        <taxon>Actinomycetota</taxon>
        <taxon>Actinomycetes</taxon>
        <taxon>Mycobacteriales</taxon>
        <taxon>Corynebacteriaceae</taxon>
        <taxon>Corynebacterium</taxon>
    </lineage>
</organism>
<evidence type="ECO:0000256" key="3">
    <source>
        <dbReference type="ARBA" id="ARBA00022679"/>
    </source>
</evidence>
<evidence type="ECO:0000256" key="1">
    <source>
        <dbReference type="ARBA" id="ARBA00010982"/>
    </source>
</evidence>